<dbReference type="PANTHER" id="PTHR10963">
    <property type="entry name" value="GLYCOSYL HYDROLASE-RELATED"/>
    <property type="match status" value="1"/>
</dbReference>
<keyword evidence="9" id="KW-0325">Glycoprotein</keyword>
<dbReference type="Proteomes" id="UP000244855">
    <property type="component" value="Unassembled WGS sequence"/>
</dbReference>
<organism evidence="16 17">
    <name type="scientific">Periconia macrospinosa</name>
    <dbReference type="NCBI Taxonomy" id="97972"/>
    <lineage>
        <taxon>Eukaryota</taxon>
        <taxon>Fungi</taxon>
        <taxon>Dikarya</taxon>
        <taxon>Ascomycota</taxon>
        <taxon>Pezizomycotina</taxon>
        <taxon>Dothideomycetes</taxon>
        <taxon>Pleosporomycetidae</taxon>
        <taxon>Pleosporales</taxon>
        <taxon>Massarineae</taxon>
        <taxon>Periconiaceae</taxon>
        <taxon>Periconia</taxon>
    </lineage>
</organism>
<dbReference type="Pfam" id="PF00722">
    <property type="entry name" value="Glyco_hydro_16"/>
    <property type="match status" value="1"/>
</dbReference>
<dbReference type="PANTHER" id="PTHR10963:SF27">
    <property type="entry name" value="GLYCOSIDASE-RELATED"/>
    <property type="match status" value="1"/>
</dbReference>
<accession>A0A2V1E4R9</accession>
<feature type="region of interest" description="Disordered" evidence="13">
    <location>
        <begin position="265"/>
        <end position="392"/>
    </location>
</feature>
<protein>
    <recommendedName>
        <fullName evidence="3">chitinase</fullName>
        <ecNumber evidence="3">3.2.1.14</ecNumber>
    </recommendedName>
</protein>
<evidence type="ECO:0000256" key="7">
    <source>
        <dbReference type="ARBA" id="ARBA00022801"/>
    </source>
</evidence>
<feature type="compositionally biased region" description="Low complexity" evidence="13">
    <location>
        <begin position="330"/>
        <end position="340"/>
    </location>
</feature>
<dbReference type="InterPro" id="IPR050546">
    <property type="entry name" value="Glycosyl_Hydrlase_16"/>
</dbReference>
<keyword evidence="4" id="KW-0328">Glycosyltransferase</keyword>
<sequence>MRFYISTSALIALASAQTFTACNPMEKDCPNDPAIAATFETNFKAGKDAVKGWKQTAGTLNYGKDGAEFTLAKKGDAPTIQTEGYLHFGYVEVKMKAAPGPGIVSSIVLQSEDLDEVDWEFIGSVPSKVQMNYFGKGNTTTYDRMIEAPIASHLEMHSYALNWTQDAITWIIDDKPVRTLKYSEANGGKNFPQTPSNVRIGIWAGGDSDSPGTVEWAGGKPDYSKAPFTQTVESVKIINYSPGKEYDWTDKSGSYQSIKVIEPGKKEGNSVNDKGIAPATGGSNTPIESVVNKPSGSQGSAQPTGSPATGGNSTAPATGDKPKDGKPCDCDGTLTVTMTGTPPPAPPATSAPVATPSTQPPFPVIKTDSRTPPSVPAPTAPSSGIARPTGGANSSVPVNFPGAAASVRGTGLATAFFAVVGAVAVFAL</sequence>
<evidence type="ECO:0000256" key="8">
    <source>
        <dbReference type="ARBA" id="ARBA00023136"/>
    </source>
</evidence>
<comment type="similarity">
    <text evidence="12">Belongs to the glycosyl hydrolase 16 family. CRH1 subfamily.</text>
</comment>
<dbReference type="GO" id="GO:0009277">
    <property type="term" value="C:fungal-type cell wall"/>
    <property type="evidence" value="ECO:0007669"/>
    <property type="project" value="TreeGrafter"/>
</dbReference>
<dbReference type="Gene3D" id="2.60.120.200">
    <property type="match status" value="1"/>
</dbReference>
<evidence type="ECO:0000256" key="14">
    <source>
        <dbReference type="SAM" id="SignalP"/>
    </source>
</evidence>
<comment type="subcellular location">
    <subcellularLocation>
        <location evidence="2">Membrane</location>
    </subcellularLocation>
</comment>
<dbReference type="PROSITE" id="PS51257">
    <property type="entry name" value="PROKAR_LIPOPROTEIN"/>
    <property type="match status" value="1"/>
</dbReference>
<evidence type="ECO:0000256" key="6">
    <source>
        <dbReference type="ARBA" id="ARBA00022729"/>
    </source>
</evidence>
<keyword evidence="11" id="KW-0961">Cell wall biogenesis/degradation</keyword>
<dbReference type="CDD" id="cd02183">
    <property type="entry name" value="GH16_fungal_CRH1_transglycosylase"/>
    <property type="match status" value="1"/>
</dbReference>
<dbReference type="SUPFAM" id="SSF49899">
    <property type="entry name" value="Concanavalin A-like lectins/glucanases"/>
    <property type="match status" value="1"/>
</dbReference>
<dbReference type="EC" id="3.2.1.14" evidence="3"/>
<evidence type="ECO:0000256" key="11">
    <source>
        <dbReference type="ARBA" id="ARBA00023316"/>
    </source>
</evidence>
<dbReference type="GO" id="GO:0016757">
    <property type="term" value="F:glycosyltransferase activity"/>
    <property type="evidence" value="ECO:0007669"/>
    <property type="project" value="UniProtKB-KW"/>
</dbReference>
<dbReference type="GO" id="GO:0005975">
    <property type="term" value="P:carbohydrate metabolic process"/>
    <property type="evidence" value="ECO:0007669"/>
    <property type="project" value="InterPro"/>
</dbReference>
<feature type="compositionally biased region" description="Basic and acidic residues" evidence="13">
    <location>
        <begin position="320"/>
        <end position="329"/>
    </location>
</feature>
<evidence type="ECO:0000259" key="15">
    <source>
        <dbReference type="PROSITE" id="PS51762"/>
    </source>
</evidence>
<evidence type="ECO:0000256" key="12">
    <source>
        <dbReference type="ARBA" id="ARBA00038074"/>
    </source>
</evidence>
<keyword evidence="6 14" id="KW-0732">Signal</keyword>
<evidence type="ECO:0000313" key="16">
    <source>
        <dbReference type="EMBL" id="PVI05471.1"/>
    </source>
</evidence>
<feature type="domain" description="GH16" evidence="15">
    <location>
        <begin position="16"/>
        <end position="232"/>
    </location>
</feature>
<gene>
    <name evidence="16" type="ORF">DM02DRAFT_650808</name>
</gene>
<dbReference type="PROSITE" id="PS51762">
    <property type="entry name" value="GH16_2"/>
    <property type="match status" value="1"/>
</dbReference>
<dbReference type="AlphaFoldDB" id="A0A2V1E4R9"/>
<evidence type="ECO:0000313" key="17">
    <source>
        <dbReference type="Proteomes" id="UP000244855"/>
    </source>
</evidence>
<keyword evidence="17" id="KW-1185">Reference proteome</keyword>
<keyword evidence="10" id="KW-0326">Glycosidase</keyword>
<keyword evidence="8" id="KW-0472">Membrane</keyword>
<name>A0A2V1E4R9_9PLEO</name>
<dbReference type="GO" id="GO:0016020">
    <property type="term" value="C:membrane"/>
    <property type="evidence" value="ECO:0007669"/>
    <property type="project" value="UniProtKB-SubCell"/>
</dbReference>
<reference evidence="16 17" key="1">
    <citation type="journal article" date="2018" name="Sci. Rep.">
        <title>Comparative genomics provides insights into the lifestyle and reveals functional heterogeneity of dark septate endophytic fungi.</title>
        <authorList>
            <person name="Knapp D.G."/>
            <person name="Nemeth J.B."/>
            <person name="Barry K."/>
            <person name="Hainaut M."/>
            <person name="Henrissat B."/>
            <person name="Johnson J."/>
            <person name="Kuo A."/>
            <person name="Lim J.H.P."/>
            <person name="Lipzen A."/>
            <person name="Nolan M."/>
            <person name="Ohm R.A."/>
            <person name="Tamas L."/>
            <person name="Grigoriev I.V."/>
            <person name="Spatafora J.W."/>
            <person name="Nagy L.G."/>
            <person name="Kovacs G.M."/>
        </authorList>
    </citation>
    <scope>NUCLEOTIDE SEQUENCE [LARGE SCALE GENOMIC DNA]</scope>
    <source>
        <strain evidence="16 17">DSE2036</strain>
    </source>
</reference>
<dbReference type="STRING" id="97972.A0A2V1E4R9"/>
<evidence type="ECO:0000256" key="2">
    <source>
        <dbReference type="ARBA" id="ARBA00004370"/>
    </source>
</evidence>
<dbReference type="GO" id="GO:0031505">
    <property type="term" value="P:fungal-type cell wall organization"/>
    <property type="evidence" value="ECO:0007669"/>
    <property type="project" value="TreeGrafter"/>
</dbReference>
<dbReference type="InterPro" id="IPR000757">
    <property type="entry name" value="Beta-glucanase-like"/>
</dbReference>
<feature type="signal peptide" evidence="14">
    <location>
        <begin position="1"/>
        <end position="16"/>
    </location>
</feature>
<dbReference type="InterPro" id="IPR013320">
    <property type="entry name" value="ConA-like_dom_sf"/>
</dbReference>
<evidence type="ECO:0000256" key="4">
    <source>
        <dbReference type="ARBA" id="ARBA00022676"/>
    </source>
</evidence>
<evidence type="ECO:0000256" key="10">
    <source>
        <dbReference type="ARBA" id="ARBA00023295"/>
    </source>
</evidence>
<dbReference type="EMBL" id="KZ805314">
    <property type="protein sequence ID" value="PVI05471.1"/>
    <property type="molecule type" value="Genomic_DNA"/>
</dbReference>
<proteinExistence type="inferred from homology"/>
<feature type="compositionally biased region" description="Polar residues" evidence="13">
    <location>
        <begin position="281"/>
        <end position="316"/>
    </location>
</feature>
<evidence type="ECO:0000256" key="13">
    <source>
        <dbReference type="SAM" id="MobiDB-lite"/>
    </source>
</evidence>
<feature type="chain" id="PRO_5015987277" description="chitinase" evidence="14">
    <location>
        <begin position="17"/>
        <end position="428"/>
    </location>
</feature>
<dbReference type="OrthoDB" id="4781at2759"/>
<evidence type="ECO:0000256" key="3">
    <source>
        <dbReference type="ARBA" id="ARBA00012729"/>
    </source>
</evidence>
<evidence type="ECO:0000256" key="1">
    <source>
        <dbReference type="ARBA" id="ARBA00000822"/>
    </source>
</evidence>
<comment type="catalytic activity">
    <reaction evidence="1">
        <text>Random endo-hydrolysis of N-acetyl-beta-D-glucosaminide (1-&gt;4)-beta-linkages in chitin and chitodextrins.</text>
        <dbReference type="EC" id="3.2.1.14"/>
    </reaction>
</comment>
<evidence type="ECO:0000256" key="9">
    <source>
        <dbReference type="ARBA" id="ARBA00023180"/>
    </source>
</evidence>
<evidence type="ECO:0000256" key="5">
    <source>
        <dbReference type="ARBA" id="ARBA00022679"/>
    </source>
</evidence>
<keyword evidence="7 16" id="KW-0378">Hydrolase</keyword>
<dbReference type="GO" id="GO:0008843">
    <property type="term" value="F:endochitinase activity"/>
    <property type="evidence" value="ECO:0007669"/>
    <property type="project" value="UniProtKB-EC"/>
</dbReference>
<keyword evidence="5" id="KW-0808">Transferase</keyword>